<keyword evidence="2" id="KW-1185">Reference proteome</keyword>
<dbReference type="Proteomes" id="UP000053820">
    <property type="component" value="Unassembled WGS sequence"/>
</dbReference>
<dbReference type="HOGENOM" id="CLU_3106667_0_0_1"/>
<reference evidence="1 2" key="1">
    <citation type="submission" date="2014-04" db="EMBL/GenBank/DDBJ databases">
        <title>Evolutionary Origins and Diversification of the Mycorrhizal Mutualists.</title>
        <authorList>
            <consortium name="DOE Joint Genome Institute"/>
            <consortium name="Mycorrhizal Genomics Consortium"/>
            <person name="Kohler A."/>
            <person name="Kuo A."/>
            <person name="Nagy L.G."/>
            <person name="Floudas D."/>
            <person name="Copeland A."/>
            <person name="Barry K.W."/>
            <person name="Cichocki N."/>
            <person name="Veneault-Fourrey C."/>
            <person name="LaButti K."/>
            <person name="Lindquist E.A."/>
            <person name="Lipzen A."/>
            <person name="Lundell T."/>
            <person name="Morin E."/>
            <person name="Murat C."/>
            <person name="Riley R."/>
            <person name="Ohm R."/>
            <person name="Sun H."/>
            <person name="Tunlid A."/>
            <person name="Henrissat B."/>
            <person name="Grigoriev I.V."/>
            <person name="Hibbett D.S."/>
            <person name="Martin F."/>
        </authorList>
    </citation>
    <scope>NUCLEOTIDE SEQUENCE [LARGE SCALE GENOMIC DNA]</scope>
    <source>
        <strain evidence="1 2">MD-312</strain>
    </source>
</reference>
<accession>A0A0C9V0H4</accession>
<proteinExistence type="predicted"/>
<protein>
    <submittedName>
        <fullName evidence="1">Uncharacterized protein</fullName>
    </submittedName>
</protein>
<dbReference type="EMBL" id="KN839915">
    <property type="protein sequence ID" value="KIJ58704.1"/>
    <property type="molecule type" value="Genomic_DNA"/>
</dbReference>
<evidence type="ECO:0000313" key="1">
    <source>
        <dbReference type="EMBL" id="KIJ58704.1"/>
    </source>
</evidence>
<sequence>MYSNFHRTADGEYDMAWDMDFGDFGAYDYGTGRRYLPVERASVEWILDLRI</sequence>
<gene>
    <name evidence="1" type="ORF">HYDPIDRAFT_119314</name>
</gene>
<evidence type="ECO:0000313" key="2">
    <source>
        <dbReference type="Proteomes" id="UP000053820"/>
    </source>
</evidence>
<organism evidence="1 2">
    <name type="scientific">Hydnomerulius pinastri MD-312</name>
    <dbReference type="NCBI Taxonomy" id="994086"/>
    <lineage>
        <taxon>Eukaryota</taxon>
        <taxon>Fungi</taxon>
        <taxon>Dikarya</taxon>
        <taxon>Basidiomycota</taxon>
        <taxon>Agaricomycotina</taxon>
        <taxon>Agaricomycetes</taxon>
        <taxon>Agaricomycetidae</taxon>
        <taxon>Boletales</taxon>
        <taxon>Boletales incertae sedis</taxon>
        <taxon>Leucogyrophana</taxon>
    </lineage>
</organism>
<name>A0A0C9V0H4_9AGAM</name>
<dbReference type="AlphaFoldDB" id="A0A0C9V0H4"/>